<dbReference type="AlphaFoldDB" id="A0A4S1WA45"/>
<dbReference type="OrthoDB" id="5377001at2"/>
<dbReference type="PANTHER" id="PTHR12126">
    <property type="entry name" value="NADH-UBIQUINONE OXIDOREDUCTASE 39 KDA SUBUNIT-RELATED"/>
    <property type="match status" value="1"/>
</dbReference>
<dbReference type="SUPFAM" id="SSF51735">
    <property type="entry name" value="NAD(P)-binding Rossmann-fold domains"/>
    <property type="match status" value="1"/>
</dbReference>
<comment type="caution">
    <text evidence="3">The sequence shown here is derived from an EMBL/GenBank/DDBJ whole genome shotgun (WGS) entry which is preliminary data.</text>
</comment>
<feature type="transmembrane region" description="Helical" evidence="1">
    <location>
        <begin position="381"/>
        <end position="400"/>
    </location>
</feature>
<gene>
    <name evidence="3" type="ORF">E5A74_18165</name>
</gene>
<dbReference type="InterPro" id="IPR016040">
    <property type="entry name" value="NAD(P)-bd_dom"/>
</dbReference>
<dbReference type="PANTHER" id="PTHR12126:SF11">
    <property type="entry name" value="NADH DEHYDROGENASE [UBIQUINONE] 1 ALPHA SUBCOMPLEX SUBUNIT 9, MITOCHONDRIAL"/>
    <property type="match status" value="1"/>
</dbReference>
<organism evidence="3 4">
    <name type="scientific">Sphingomonas naasensis</name>
    <dbReference type="NCBI Taxonomy" id="1344951"/>
    <lineage>
        <taxon>Bacteria</taxon>
        <taxon>Pseudomonadati</taxon>
        <taxon>Pseudomonadota</taxon>
        <taxon>Alphaproteobacteria</taxon>
        <taxon>Sphingomonadales</taxon>
        <taxon>Sphingomonadaceae</taxon>
        <taxon>Sphingomonas</taxon>
    </lineage>
</organism>
<dbReference type="GO" id="GO:0044877">
    <property type="term" value="F:protein-containing complex binding"/>
    <property type="evidence" value="ECO:0007669"/>
    <property type="project" value="TreeGrafter"/>
</dbReference>
<proteinExistence type="predicted"/>
<name>A0A4S1WA45_9SPHN</name>
<dbReference type="Pfam" id="PF13781">
    <property type="entry name" value="DoxX_3"/>
    <property type="match status" value="1"/>
</dbReference>
<keyword evidence="4" id="KW-1185">Reference proteome</keyword>
<evidence type="ECO:0000256" key="1">
    <source>
        <dbReference type="SAM" id="Phobius"/>
    </source>
</evidence>
<keyword evidence="1" id="KW-0472">Membrane</keyword>
<dbReference type="InterPro" id="IPR051207">
    <property type="entry name" value="ComplexI_NDUFA9_subunit"/>
</dbReference>
<dbReference type="Proteomes" id="UP000309848">
    <property type="component" value="Unassembled WGS sequence"/>
</dbReference>
<evidence type="ECO:0000313" key="4">
    <source>
        <dbReference type="Proteomes" id="UP000309848"/>
    </source>
</evidence>
<feature type="transmembrane region" description="Helical" evidence="1">
    <location>
        <begin position="351"/>
        <end position="369"/>
    </location>
</feature>
<dbReference type="Pfam" id="PF13460">
    <property type="entry name" value="NAD_binding_10"/>
    <property type="match status" value="1"/>
</dbReference>
<dbReference type="EMBL" id="SRXU01000009">
    <property type="protein sequence ID" value="TGX38755.1"/>
    <property type="molecule type" value="Genomic_DNA"/>
</dbReference>
<feature type="domain" description="NAD(P)-binding" evidence="2">
    <location>
        <begin position="7"/>
        <end position="148"/>
    </location>
</feature>
<dbReference type="InterPro" id="IPR036291">
    <property type="entry name" value="NAD(P)-bd_dom_sf"/>
</dbReference>
<feature type="transmembrane region" description="Helical" evidence="1">
    <location>
        <begin position="314"/>
        <end position="339"/>
    </location>
</feature>
<evidence type="ECO:0000313" key="3">
    <source>
        <dbReference type="EMBL" id="TGX38755.1"/>
    </source>
</evidence>
<sequence>MEIMVLGAGGFIGRQIVAELTAAGHRVTGVVRALAGLDRAFPDARFVELDLTRATGPADWTPHLAGVDIIVNAAGLLRGAGMEAVHVTAPRALYAAAATAGVRRMVLISAISARTGVDTDYARSKLAGEQVLRDAGIGWTILRPSLVYGDGSYGGTSLLRGMAGLPLRVPLPGDGSFAFTPIHVRDLARAVRLTCEEARFAGEVLEPVGPETLSLRALLARYRAWLGFGAARFVPVPLPVMRLLARIGDVAGSGPIATNSLAQLVAGNAGNSAAFADAMGFAPRSVGEALAERPAQVQDRWHARLFFLAPAIRGVLVLLWLASAALGLFTGAAATAGFVDTLGLAPGWGEGLRIGTSILDIVIAGLVLLDRRGRLATGAQLAVVIGYTLALGAALPALWLDPLGPLLKNLPILALICVHGAIAENR</sequence>
<dbReference type="Gene3D" id="3.40.50.720">
    <property type="entry name" value="NAD(P)-binding Rossmann-like Domain"/>
    <property type="match status" value="1"/>
</dbReference>
<accession>A0A4S1WA45</accession>
<reference evidence="3 4" key="1">
    <citation type="submission" date="2019-04" db="EMBL/GenBank/DDBJ databases">
        <title>Sphingomonas psychrotolerans sp. nov., isolated from soil in the Tianshan Mountains, Xinjiang, China.</title>
        <authorList>
            <person name="Luo Y."/>
            <person name="Sheng H."/>
        </authorList>
    </citation>
    <scope>NUCLEOTIDE SEQUENCE [LARGE SCALE GENOMIC DNA]</scope>
    <source>
        <strain evidence="3 4">KIS18-15</strain>
    </source>
</reference>
<protein>
    <submittedName>
        <fullName evidence="3">SDR family oxidoreductase</fullName>
    </submittedName>
</protein>
<dbReference type="InterPro" id="IPR025695">
    <property type="entry name" value="DoxX-like"/>
</dbReference>
<evidence type="ECO:0000259" key="2">
    <source>
        <dbReference type="Pfam" id="PF13460"/>
    </source>
</evidence>
<keyword evidence="1" id="KW-0812">Transmembrane</keyword>
<keyword evidence="1" id="KW-1133">Transmembrane helix</keyword>